<dbReference type="AlphaFoldDB" id="A0A820C3D6"/>
<organism evidence="2 3">
    <name type="scientific">Rotaria magnacalcarata</name>
    <dbReference type="NCBI Taxonomy" id="392030"/>
    <lineage>
        <taxon>Eukaryota</taxon>
        <taxon>Metazoa</taxon>
        <taxon>Spiralia</taxon>
        <taxon>Gnathifera</taxon>
        <taxon>Rotifera</taxon>
        <taxon>Eurotatoria</taxon>
        <taxon>Bdelloidea</taxon>
        <taxon>Philodinida</taxon>
        <taxon>Philodinidae</taxon>
        <taxon>Rotaria</taxon>
    </lineage>
</organism>
<evidence type="ECO:0000313" key="2">
    <source>
        <dbReference type="EMBL" id="CAF4217316.1"/>
    </source>
</evidence>
<feature type="domain" description="EGF-like" evidence="1">
    <location>
        <begin position="98"/>
        <end position="109"/>
    </location>
</feature>
<accession>A0A820C3D6</accession>
<protein>
    <recommendedName>
        <fullName evidence="1">EGF-like domain-containing protein</fullName>
    </recommendedName>
</protein>
<comment type="caution">
    <text evidence="2">The sequence shown here is derived from an EMBL/GenBank/DDBJ whole genome shotgun (WGS) entry which is preliminary data.</text>
</comment>
<dbReference type="Proteomes" id="UP000663842">
    <property type="component" value="Unassembled WGS sequence"/>
</dbReference>
<reference evidence="2" key="1">
    <citation type="submission" date="2021-02" db="EMBL/GenBank/DDBJ databases">
        <authorList>
            <person name="Nowell W R."/>
        </authorList>
    </citation>
    <scope>NUCLEOTIDE SEQUENCE</scope>
</reference>
<proteinExistence type="predicted"/>
<dbReference type="EMBL" id="CAJOBF010006851">
    <property type="protein sequence ID" value="CAF4217316.1"/>
    <property type="molecule type" value="Genomic_DNA"/>
</dbReference>
<gene>
    <name evidence="2" type="ORF">UXM345_LOCUS28900</name>
</gene>
<dbReference type="InterPro" id="IPR000742">
    <property type="entry name" value="EGF"/>
</dbReference>
<name>A0A820C3D6_9BILA</name>
<dbReference type="PROSITE" id="PS00022">
    <property type="entry name" value="EGF_1"/>
    <property type="match status" value="1"/>
</dbReference>
<sequence length="460" mass="53705">MVSLEASEGFYYGGGLGETDEKTFCLQAHPNDDSVRYRCWNDSKCVDFTSRYIPYLDDDDNICKAPDYDNVDRLDSRQAWLCNRGILIYYGKNESEQCLCPPSYYGDRCQYQNQRVSLTLQFRNDNLNKLATIGIVITLVDNTNLIHSHEQLTYIPFLDCNTKFNIYLLYRDRPKNMKKNYTIRIDAFDKTNLIYITSWTLPVKFNFMPVNHASTQLTIPARYHCHIPCNLRHHKQQTIVNIDSCQCPSKKSEFSFINQNKCDCSPDSICVAIISTEITRSQYYPHFRELFTKPIIDYPILHRVKYYHLLCKKANDLVCFQDSETLICLCTEERHANCFHFDFNMTHNCIGSKICQSDPQCYQDDPTCATKKTSTIDWFHVCIAIERLVTVIININFSLSRSKKIAKLLIFIVSLLTTVSLLHDPIHRRLIYDEEEHRTWCIIHFAPSVESFNSLMRCEA</sequence>
<evidence type="ECO:0000259" key="1">
    <source>
        <dbReference type="PROSITE" id="PS00022"/>
    </source>
</evidence>
<evidence type="ECO:0000313" key="3">
    <source>
        <dbReference type="Proteomes" id="UP000663842"/>
    </source>
</evidence>